<dbReference type="PANTHER" id="PTHR30098:SF2">
    <property type="entry name" value="LEUCYL_PHENYLALANYL-TRNA--PROTEIN TRANSFERASE"/>
    <property type="match status" value="1"/>
</dbReference>
<dbReference type="InterPro" id="IPR042203">
    <property type="entry name" value="Leu/Phe-tRNA_Trfase_C"/>
</dbReference>
<dbReference type="GO" id="GO:0008914">
    <property type="term" value="F:leucyl-tRNA--protein transferase activity"/>
    <property type="evidence" value="ECO:0007669"/>
    <property type="project" value="UniProtKB-UniRule"/>
</dbReference>
<comment type="catalytic activity">
    <reaction evidence="4">
        <text>L-phenylalanyl-tRNA(Phe) + an N-terminal L-alpha-aminoacyl-[protein] = an N-terminal L-phenylalanyl-L-alpha-aminoacyl-[protein] + tRNA(Phe)</text>
        <dbReference type="Rhea" id="RHEA:43632"/>
        <dbReference type="Rhea" id="RHEA-COMP:9668"/>
        <dbReference type="Rhea" id="RHEA-COMP:9699"/>
        <dbReference type="Rhea" id="RHEA-COMP:10636"/>
        <dbReference type="Rhea" id="RHEA-COMP:10637"/>
        <dbReference type="ChEBI" id="CHEBI:78442"/>
        <dbReference type="ChEBI" id="CHEBI:78531"/>
        <dbReference type="ChEBI" id="CHEBI:78597"/>
        <dbReference type="ChEBI" id="CHEBI:83561"/>
        <dbReference type="EC" id="2.3.2.6"/>
    </reaction>
</comment>
<dbReference type="NCBIfam" id="TIGR00667">
    <property type="entry name" value="aat"/>
    <property type="match status" value="1"/>
</dbReference>
<gene>
    <name evidence="4" type="primary">aat</name>
    <name evidence="6" type="ORF">D6201_11170</name>
</gene>
<reference evidence="6 7" key="1">
    <citation type="journal article" date="2017" name="Int. J. Syst. Evol. Microbiol.">
        <title>Erythrobacter aquimixticola sp. nov., isolated from the junction between the ocean and a freshwater spring.</title>
        <authorList>
            <person name="Park S."/>
            <person name="Jung Y.T."/>
            <person name="Choi S.J."/>
            <person name="Yoon J.H."/>
        </authorList>
    </citation>
    <scope>NUCLEOTIDE SEQUENCE [LARGE SCALE GENOMIC DNA]</scope>
    <source>
        <strain evidence="6 7">JSSK-14</strain>
    </source>
</reference>
<keyword evidence="3 4" id="KW-0012">Acyltransferase</keyword>
<dbReference type="PANTHER" id="PTHR30098">
    <property type="entry name" value="LEUCYL/PHENYLALANYL-TRNA--PROTEIN TRANSFERASE"/>
    <property type="match status" value="1"/>
</dbReference>
<protein>
    <recommendedName>
        <fullName evidence="4">Leucyl/phenylalanyl-tRNA--protein transferase</fullName>
        <ecNumber evidence="4">2.3.2.6</ecNumber>
    </recommendedName>
    <alternativeName>
        <fullName evidence="4">L/F-transferase</fullName>
    </alternativeName>
    <alternativeName>
        <fullName evidence="4">Leucyltransferase</fullName>
    </alternativeName>
    <alternativeName>
        <fullName evidence="4">Phenyalanyltransferase</fullName>
    </alternativeName>
</protein>
<evidence type="ECO:0000256" key="4">
    <source>
        <dbReference type="HAMAP-Rule" id="MF_00688"/>
    </source>
</evidence>
<comment type="function">
    <text evidence="4">Functions in the N-end rule pathway of protein degradation where it conjugates Leu, Phe and, less efficiently, Met from aminoacyl-tRNAs to the N-termini of proteins containing an N-terminal arginine or lysine.</text>
</comment>
<dbReference type="FunFam" id="3.40.630.70:FF:000001">
    <property type="entry name" value="Leucyl/phenylalanyl-tRNA--protein transferase"/>
    <property type="match status" value="1"/>
</dbReference>
<evidence type="ECO:0000313" key="7">
    <source>
        <dbReference type="Proteomes" id="UP000285232"/>
    </source>
</evidence>
<comment type="subcellular location">
    <subcellularLocation>
        <location evidence="4">Cytoplasm</location>
    </subcellularLocation>
</comment>
<dbReference type="AlphaFoldDB" id="A0A419RVN0"/>
<comment type="catalytic activity">
    <reaction evidence="4">
        <text>N-terminal L-arginyl-[protein] + L-leucyl-tRNA(Leu) = N-terminal L-leucyl-L-arginyl-[protein] + tRNA(Leu) + H(+)</text>
        <dbReference type="Rhea" id="RHEA:50416"/>
        <dbReference type="Rhea" id="RHEA-COMP:9613"/>
        <dbReference type="Rhea" id="RHEA-COMP:9622"/>
        <dbReference type="Rhea" id="RHEA-COMP:12672"/>
        <dbReference type="Rhea" id="RHEA-COMP:12673"/>
        <dbReference type="ChEBI" id="CHEBI:15378"/>
        <dbReference type="ChEBI" id="CHEBI:64719"/>
        <dbReference type="ChEBI" id="CHEBI:78442"/>
        <dbReference type="ChEBI" id="CHEBI:78494"/>
        <dbReference type="ChEBI" id="CHEBI:133044"/>
        <dbReference type="EC" id="2.3.2.6"/>
    </reaction>
</comment>
<dbReference type="SUPFAM" id="SSF55729">
    <property type="entry name" value="Acyl-CoA N-acyltransferases (Nat)"/>
    <property type="match status" value="1"/>
</dbReference>
<evidence type="ECO:0000256" key="1">
    <source>
        <dbReference type="ARBA" id="ARBA00022490"/>
    </source>
</evidence>
<keyword evidence="7" id="KW-1185">Reference proteome</keyword>
<proteinExistence type="inferred from homology"/>
<accession>A0A419RVN0</accession>
<dbReference type="GO" id="GO:0005737">
    <property type="term" value="C:cytoplasm"/>
    <property type="evidence" value="ECO:0007669"/>
    <property type="project" value="UniProtKB-SubCell"/>
</dbReference>
<feature type="region of interest" description="Disordered" evidence="5">
    <location>
        <begin position="248"/>
        <end position="268"/>
    </location>
</feature>
<dbReference type="InterPro" id="IPR016181">
    <property type="entry name" value="Acyl_CoA_acyltransferase"/>
</dbReference>
<dbReference type="OrthoDB" id="9790282at2"/>
<evidence type="ECO:0000256" key="3">
    <source>
        <dbReference type="ARBA" id="ARBA00023315"/>
    </source>
</evidence>
<name>A0A419RVN0_9SPHN</name>
<dbReference type="HAMAP" id="MF_00688">
    <property type="entry name" value="Leu_Phe_trans"/>
    <property type="match status" value="1"/>
</dbReference>
<dbReference type="Pfam" id="PF03588">
    <property type="entry name" value="Leu_Phe_trans"/>
    <property type="match status" value="1"/>
</dbReference>
<dbReference type="Gene3D" id="3.40.630.70">
    <property type="entry name" value="Leucyl/phenylalanyl-tRNA-protein transferase, C-terminal domain"/>
    <property type="match status" value="1"/>
</dbReference>
<dbReference type="GO" id="GO:0030163">
    <property type="term" value="P:protein catabolic process"/>
    <property type="evidence" value="ECO:0007669"/>
    <property type="project" value="UniProtKB-UniRule"/>
</dbReference>
<dbReference type="EC" id="2.3.2.6" evidence="4"/>
<dbReference type="InterPro" id="IPR004616">
    <property type="entry name" value="Leu/Phe-tRNA_Trfase"/>
</dbReference>
<sequence length="268" mass="29867">MLYQLSYTPATMGASISAAVHWQATRCARRDRIQTMHAPSPNVIPPEVLLLAYRSGVFPMADSREDPEVFWVEPRNRAILPLEGFHLSKSLAKVLKSERYEVRIDGDFGAVMQACAEPRRDHPETWISHTIEASYRNLHRQGHAHSVECWQDGALVGGLYGVAFERVFCGESMFARADNASKVALAWLVALMRRADFRLLDCQFMTEHLASLGAVEITRDRYQDLLADACDAQPRCSLPDALAEFRQESATASSSPGKLIAQSLSQTS</sequence>
<evidence type="ECO:0000313" key="6">
    <source>
        <dbReference type="EMBL" id="RJY09842.1"/>
    </source>
</evidence>
<organism evidence="6 7">
    <name type="scientific">Aurantiacibacter aquimixticola</name>
    <dbReference type="NCBI Taxonomy" id="1958945"/>
    <lineage>
        <taxon>Bacteria</taxon>
        <taxon>Pseudomonadati</taxon>
        <taxon>Pseudomonadota</taxon>
        <taxon>Alphaproteobacteria</taxon>
        <taxon>Sphingomonadales</taxon>
        <taxon>Erythrobacteraceae</taxon>
        <taxon>Aurantiacibacter</taxon>
    </lineage>
</organism>
<keyword evidence="1 4" id="KW-0963">Cytoplasm</keyword>
<keyword evidence="2 4" id="KW-0808">Transferase</keyword>
<comment type="similarity">
    <text evidence="4">Belongs to the L/F-transferase family.</text>
</comment>
<dbReference type="EMBL" id="RAHX01000001">
    <property type="protein sequence ID" value="RJY09842.1"/>
    <property type="molecule type" value="Genomic_DNA"/>
</dbReference>
<evidence type="ECO:0000256" key="5">
    <source>
        <dbReference type="SAM" id="MobiDB-lite"/>
    </source>
</evidence>
<comment type="caution">
    <text evidence="6">The sequence shown here is derived from an EMBL/GenBank/DDBJ whole genome shotgun (WGS) entry which is preliminary data.</text>
</comment>
<evidence type="ECO:0000256" key="2">
    <source>
        <dbReference type="ARBA" id="ARBA00022679"/>
    </source>
</evidence>
<dbReference type="Proteomes" id="UP000285232">
    <property type="component" value="Unassembled WGS sequence"/>
</dbReference>
<comment type="catalytic activity">
    <reaction evidence="4">
        <text>N-terminal L-lysyl-[protein] + L-leucyl-tRNA(Leu) = N-terminal L-leucyl-L-lysyl-[protein] + tRNA(Leu) + H(+)</text>
        <dbReference type="Rhea" id="RHEA:12340"/>
        <dbReference type="Rhea" id="RHEA-COMP:9613"/>
        <dbReference type="Rhea" id="RHEA-COMP:9622"/>
        <dbReference type="Rhea" id="RHEA-COMP:12670"/>
        <dbReference type="Rhea" id="RHEA-COMP:12671"/>
        <dbReference type="ChEBI" id="CHEBI:15378"/>
        <dbReference type="ChEBI" id="CHEBI:65249"/>
        <dbReference type="ChEBI" id="CHEBI:78442"/>
        <dbReference type="ChEBI" id="CHEBI:78494"/>
        <dbReference type="ChEBI" id="CHEBI:133043"/>
        <dbReference type="EC" id="2.3.2.6"/>
    </reaction>
</comment>